<gene>
    <name evidence="3" type="ORF">S03H2_57899</name>
</gene>
<dbReference type="InterPro" id="IPR006096">
    <property type="entry name" value="Glu/Leu/Phe/Val/Trp_DH_C"/>
</dbReference>
<dbReference type="AlphaFoldDB" id="X1KS26"/>
<evidence type="ECO:0000259" key="2">
    <source>
        <dbReference type="Pfam" id="PF00208"/>
    </source>
</evidence>
<name>X1KS26_9ZZZZ</name>
<proteinExistence type="predicted"/>
<dbReference type="Gene3D" id="3.40.50.720">
    <property type="entry name" value="NAD(P)-binding Rossmann-like Domain"/>
    <property type="match status" value="1"/>
</dbReference>
<comment type="caution">
    <text evidence="3">The sequence shown here is derived from an EMBL/GenBank/DDBJ whole genome shotgun (WGS) entry which is preliminary data.</text>
</comment>
<evidence type="ECO:0000256" key="1">
    <source>
        <dbReference type="ARBA" id="ARBA00023002"/>
    </source>
</evidence>
<sequence>ILSKKGVFQIPDFLCNAGGVTVSYFEWVQNNCGYYWTEEEVYEKLDKKMTKALYDVYGLVKKEGVDNRTAAYMVAVSKVAEVVKLRGWV</sequence>
<dbReference type="SUPFAM" id="SSF51735">
    <property type="entry name" value="NAD(P)-binding Rossmann-fold domains"/>
    <property type="match status" value="1"/>
</dbReference>
<dbReference type="GO" id="GO:0004352">
    <property type="term" value="F:glutamate dehydrogenase (NAD+) activity"/>
    <property type="evidence" value="ECO:0007669"/>
    <property type="project" value="TreeGrafter"/>
</dbReference>
<feature type="domain" description="Glutamate/phenylalanine/leucine/valine/L-tryptophan dehydrogenase C-terminal" evidence="2">
    <location>
        <begin position="1"/>
        <end position="87"/>
    </location>
</feature>
<dbReference type="Pfam" id="PF00208">
    <property type="entry name" value="ELFV_dehydrog"/>
    <property type="match status" value="1"/>
</dbReference>
<protein>
    <recommendedName>
        <fullName evidence="2">Glutamate/phenylalanine/leucine/valine/L-tryptophan dehydrogenase C-terminal domain-containing protein</fullName>
    </recommendedName>
</protein>
<dbReference type="PANTHER" id="PTHR11606">
    <property type="entry name" value="GLUTAMATE DEHYDROGENASE"/>
    <property type="match status" value="1"/>
</dbReference>
<dbReference type="GO" id="GO:0006538">
    <property type="term" value="P:L-glutamate catabolic process"/>
    <property type="evidence" value="ECO:0007669"/>
    <property type="project" value="TreeGrafter"/>
</dbReference>
<evidence type="ECO:0000313" key="3">
    <source>
        <dbReference type="EMBL" id="GAH84813.1"/>
    </source>
</evidence>
<dbReference type="PANTHER" id="PTHR11606:SF13">
    <property type="entry name" value="GLUTAMATE DEHYDROGENASE 1, MITOCHONDRIAL"/>
    <property type="match status" value="1"/>
</dbReference>
<organism evidence="3">
    <name type="scientific">marine sediment metagenome</name>
    <dbReference type="NCBI Taxonomy" id="412755"/>
    <lineage>
        <taxon>unclassified sequences</taxon>
        <taxon>metagenomes</taxon>
        <taxon>ecological metagenomes</taxon>
    </lineage>
</organism>
<dbReference type="EMBL" id="BARU01037129">
    <property type="protein sequence ID" value="GAH84813.1"/>
    <property type="molecule type" value="Genomic_DNA"/>
</dbReference>
<keyword evidence="1" id="KW-0560">Oxidoreductase</keyword>
<feature type="non-terminal residue" evidence="3">
    <location>
        <position position="1"/>
    </location>
</feature>
<reference evidence="3" key="1">
    <citation type="journal article" date="2014" name="Front. Microbiol.">
        <title>High frequency of phylogenetically diverse reductive dehalogenase-homologous genes in deep subseafloor sedimentary metagenomes.</title>
        <authorList>
            <person name="Kawai M."/>
            <person name="Futagami T."/>
            <person name="Toyoda A."/>
            <person name="Takaki Y."/>
            <person name="Nishi S."/>
            <person name="Hori S."/>
            <person name="Arai W."/>
            <person name="Tsubouchi T."/>
            <person name="Morono Y."/>
            <person name="Uchiyama I."/>
            <person name="Ito T."/>
            <person name="Fujiyama A."/>
            <person name="Inagaki F."/>
            <person name="Takami H."/>
        </authorList>
    </citation>
    <scope>NUCLEOTIDE SEQUENCE</scope>
    <source>
        <strain evidence="3">Expedition CK06-06</strain>
    </source>
</reference>
<dbReference type="InterPro" id="IPR036291">
    <property type="entry name" value="NAD(P)-bd_dom_sf"/>
</dbReference>
<accession>X1KS26</accession>